<evidence type="ECO:0000313" key="3">
    <source>
        <dbReference type="EMBL" id="KAK9698888.1"/>
    </source>
</evidence>
<dbReference type="PANTHER" id="PTHR46033">
    <property type="entry name" value="PROTEIN MAIN-LIKE 2"/>
    <property type="match status" value="1"/>
</dbReference>
<dbReference type="InterPro" id="IPR019557">
    <property type="entry name" value="AminoTfrase-like_pln_mobile"/>
</dbReference>
<keyword evidence="4" id="KW-1185">Reference proteome</keyword>
<feature type="region of interest" description="Disordered" evidence="1">
    <location>
        <begin position="429"/>
        <end position="448"/>
    </location>
</feature>
<organism evidence="3 4">
    <name type="scientific">Saponaria officinalis</name>
    <name type="common">Common soapwort</name>
    <name type="synonym">Lychnis saponaria</name>
    <dbReference type="NCBI Taxonomy" id="3572"/>
    <lineage>
        <taxon>Eukaryota</taxon>
        <taxon>Viridiplantae</taxon>
        <taxon>Streptophyta</taxon>
        <taxon>Embryophyta</taxon>
        <taxon>Tracheophyta</taxon>
        <taxon>Spermatophyta</taxon>
        <taxon>Magnoliopsida</taxon>
        <taxon>eudicotyledons</taxon>
        <taxon>Gunneridae</taxon>
        <taxon>Pentapetalae</taxon>
        <taxon>Caryophyllales</taxon>
        <taxon>Caryophyllaceae</taxon>
        <taxon>Caryophylleae</taxon>
        <taxon>Saponaria</taxon>
    </lineage>
</organism>
<evidence type="ECO:0000259" key="2">
    <source>
        <dbReference type="Pfam" id="PF10536"/>
    </source>
</evidence>
<gene>
    <name evidence="3" type="ORF">RND81_08G138000</name>
</gene>
<feature type="domain" description="Aminotransferase-like plant mobile" evidence="2">
    <location>
        <begin position="2"/>
        <end position="242"/>
    </location>
</feature>
<sequence>MLMRAFLDRYWDTTTTFHMPGYEAGVTLSGFAVMTGLPCGEEALVFDRPLERFDSPSVVQAIGSGVIVKRQESCGSLVITCYIQDYFRGEGRYHYSAGDDEHNARLWLWWFLSALHFGEKGERATTLLLPYLMDRGSMDRYDWVSLALGLTIKYCRDAVRPDHLDQRSMPSLVFPGLIMESWVVSHILSLLPHGFVAPRTYPTVHAWGTCNRKKLRFDYDEVRRELNSMTYEKFVPKPWGRYTGVPTQVWGRFHALDCCRLYLPTPFGSYWYLGERLAHQTVSDRLVVPSDPLVVLFVQTDDAVARSMEYFEGSGEGLMLFGEDYGEFARRLAPRTIEVCDPDMAEQPLEFYEEADYEYGGARHVVRLDDDVPMMVADYGMERWSARVKKVAGDIHLSIWRKANRWRELAARRTGELCQSCAETERMRAERDEFERGQAEERQRRQKEVQRRVEAERLRVEAEQQRAEAERRSAEYERGMTDYERQVAEYQRQLGEWRRLYPDQYLPLPVAF</sequence>
<dbReference type="AlphaFoldDB" id="A0AAW1J6F8"/>
<evidence type="ECO:0000256" key="1">
    <source>
        <dbReference type="SAM" id="MobiDB-lite"/>
    </source>
</evidence>
<evidence type="ECO:0000313" key="4">
    <source>
        <dbReference type="Proteomes" id="UP001443914"/>
    </source>
</evidence>
<comment type="caution">
    <text evidence="3">The sequence shown here is derived from an EMBL/GenBank/DDBJ whole genome shotgun (WGS) entry which is preliminary data.</text>
</comment>
<dbReference type="Proteomes" id="UP001443914">
    <property type="component" value="Unassembled WGS sequence"/>
</dbReference>
<accession>A0AAW1J6F8</accession>
<dbReference type="InterPro" id="IPR044824">
    <property type="entry name" value="MAIN-like"/>
</dbReference>
<dbReference type="GO" id="GO:0010073">
    <property type="term" value="P:meristem maintenance"/>
    <property type="evidence" value="ECO:0007669"/>
    <property type="project" value="InterPro"/>
</dbReference>
<dbReference type="PANTHER" id="PTHR46033:SF8">
    <property type="entry name" value="PROTEIN MAINTENANCE OF MERISTEMS-LIKE"/>
    <property type="match status" value="1"/>
</dbReference>
<dbReference type="EMBL" id="JBDFQZ010000008">
    <property type="protein sequence ID" value="KAK9698888.1"/>
    <property type="molecule type" value="Genomic_DNA"/>
</dbReference>
<dbReference type="Pfam" id="PF10536">
    <property type="entry name" value="PMD"/>
    <property type="match status" value="1"/>
</dbReference>
<reference evidence="3" key="1">
    <citation type="submission" date="2024-03" db="EMBL/GenBank/DDBJ databases">
        <title>WGS assembly of Saponaria officinalis var. Norfolk2.</title>
        <authorList>
            <person name="Jenkins J."/>
            <person name="Shu S."/>
            <person name="Grimwood J."/>
            <person name="Barry K."/>
            <person name="Goodstein D."/>
            <person name="Schmutz J."/>
            <person name="Leebens-Mack J."/>
            <person name="Osbourn A."/>
        </authorList>
    </citation>
    <scope>NUCLEOTIDE SEQUENCE [LARGE SCALE GENOMIC DNA]</scope>
    <source>
        <strain evidence="3">JIC</strain>
    </source>
</reference>
<name>A0AAW1J6F8_SAPOF</name>
<protein>
    <recommendedName>
        <fullName evidence="2">Aminotransferase-like plant mobile domain-containing protein</fullName>
    </recommendedName>
</protein>
<proteinExistence type="predicted"/>